<accession>A0A1W1CQ69</accession>
<gene>
    <name evidence="2" type="ORF">MNB_SV-14-423</name>
</gene>
<name>A0A1W1CQ69_9ZZZZ</name>
<evidence type="ECO:0000313" key="2">
    <source>
        <dbReference type="EMBL" id="SFV67853.1"/>
    </source>
</evidence>
<evidence type="ECO:0000256" key="1">
    <source>
        <dbReference type="SAM" id="Phobius"/>
    </source>
</evidence>
<keyword evidence="1" id="KW-0472">Membrane</keyword>
<reference evidence="2" key="1">
    <citation type="submission" date="2016-10" db="EMBL/GenBank/DDBJ databases">
        <authorList>
            <person name="de Groot N.N."/>
        </authorList>
    </citation>
    <scope>NUCLEOTIDE SEQUENCE</scope>
</reference>
<feature type="transmembrane region" description="Helical" evidence="1">
    <location>
        <begin position="49"/>
        <end position="75"/>
    </location>
</feature>
<feature type="transmembrane region" description="Helical" evidence="1">
    <location>
        <begin position="87"/>
        <end position="107"/>
    </location>
</feature>
<organism evidence="2">
    <name type="scientific">hydrothermal vent metagenome</name>
    <dbReference type="NCBI Taxonomy" id="652676"/>
    <lineage>
        <taxon>unclassified sequences</taxon>
        <taxon>metagenomes</taxon>
        <taxon>ecological metagenomes</taxon>
    </lineage>
</organism>
<protein>
    <submittedName>
        <fullName evidence="2">Uncharacterized protein</fullName>
    </submittedName>
</protein>
<feature type="transmembrane region" description="Helical" evidence="1">
    <location>
        <begin position="21"/>
        <end position="43"/>
    </location>
</feature>
<dbReference type="AlphaFoldDB" id="A0A1W1CQ69"/>
<keyword evidence="1" id="KW-0812">Transmembrane</keyword>
<dbReference type="EMBL" id="FPHN01000233">
    <property type="protein sequence ID" value="SFV67853.1"/>
    <property type="molecule type" value="Genomic_DNA"/>
</dbReference>
<proteinExistence type="predicted"/>
<keyword evidence="1" id="KW-1133">Transmembrane helix</keyword>
<sequence length="108" mass="12592">MIPLIFIYFKIARVHNKEERLTLLWKAQHILVLIVAVFTYIYAFNHMAWYILLLVSFLSFIMASMLITAIQLGIFVNGKPLFGMNKVYKYTNYLTLLLYVLGAILSII</sequence>